<keyword evidence="2" id="KW-1185">Reference proteome</keyword>
<gene>
    <name evidence="1" type="ORF">L6164_012213</name>
</gene>
<dbReference type="Proteomes" id="UP000828941">
    <property type="component" value="Chromosome 5"/>
</dbReference>
<protein>
    <submittedName>
        <fullName evidence="1">Uncharacterized protein</fullName>
    </submittedName>
</protein>
<name>A0ACB9P995_BAUVA</name>
<evidence type="ECO:0000313" key="2">
    <source>
        <dbReference type="Proteomes" id="UP000828941"/>
    </source>
</evidence>
<reference evidence="1 2" key="1">
    <citation type="journal article" date="2022" name="DNA Res.">
        <title>Chromosomal-level genome assembly of the orchid tree Bauhinia variegata (Leguminosae; Cercidoideae) supports the allotetraploid origin hypothesis of Bauhinia.</title>
        <authorList>
            <person name="Zhong Y."/>
            <person name="Chen Y."/>
            <person name="Zheng D."/>
            <person name="Pang J."/>
            <person name="Liu Y."/>
            <person name="Luo S."/>
            <person name="Meng S."/>
            <person name="Qian L."/>
            <person name="Wei D."/>
            <person name="Dai S."/>
            <person name="Zhou R."/>
        </authorList>
    </citation>
    <scope>NUCLEOTIDE SEQUENCE [LARGE SCALE GENOMIC DNA]</scope>
    <source>
        <strain evidence="1">BV-YZ2020</strain>
    </source>
</reference>
<evidence type="ECO:0000313" key="1">
    <source>
        <dbReference type="EMBL" id="KAI4345045.1"/>
    </source>
</evidence>
<proteinExistence type="predicted"/>
<dbReference type="EMBL" id="CM039430">
    <property type="protein sequence ID" value="KAI4345045.1"/>
    <property type="molecule type" value="Genomic_DNA"/>
</dbReference>
<sequence>MAEQIQTGAPAAGLNEQVRQEHQLGVGISQSSTSATAHTTAGSKISNPKARSIVWDHFTKLSIEQANGEEKAKCHHCKSEFLCNSTSHGTNGMLKHLKRRHKWIFVEKNQSLIGVTEGEESAGGRKTTVSISYNTEEIRKALAIFVIEDEMPFSVVEGRGFRYFVNRLEPRFKVPSRRTITRDCYQLFLDEKSRLKEFLKKSCVRPCLTTDCWTSIQNISYMCLTTHFIDEHWRLQKRILNFSQIDNHKGETIGKEIDRCLREWGIENVFTITVDNASSNDVAISYLKRKLKNWNGLVCEGEYMHMRCVAHILNLIVNDGLKDLNPSIVPIRNVIRYVRSSPQRLQKFKQAAHAEKISSGASLCFDVPTRWNSTYIMLEHAIPFQKAFERLEDEDEGYVTWFKDDRQPSSLDWDNARAFIQFLKLFYEVTLALSGSLHVTANCAFDEIQTINELLVKWSENEADSILGTMACNMRNKFDKYWGKIENINPLIYIGIVLDPWYKLEYVNFICDANYEIGTATLLKKKIASTLWQLYNFYAQESHKVSQTSDDSASHEESVITKEGLADMGWVTIAHKKERKNQWKRLKLAQECPNTKNDLEKYLACDVVDDGIDDLDILSWWKENSVKYSVLSHLARDVLAIPVSTVASESCFSTGGRVLDVFRSSLSPKMVEALICTQNWLNPNEYKIQEVFDEFQANDAVINEISVAMTSVTNQAIQEGNRMSRD</sequence>
<comment type="caution">
    <text evidence="1">The sequence shown here is derived from an EMBL/GenBank/DDBJ whole genome shotgun (WGS) entry which is preliminary data.</text>
</comment>
<accession>A0ACB9P995</accession>
<organism evidence="1 2">
    <name type="scientific">Bauhinia variegata</name>
    <name type="common">Purple orchid tree</name>
    <name type="synonym">Phanera variegata</name>
    <dbReference type="NCBI Taxonomy" id="167791"/>
    <lineage>
        <taxon>Eukaryota</taxon>
        <taxon>Viridiplantae</taxon>
        <taxon>Streptophyta</taxon>
        <taxon>Embryophyta</taxon>
        <taxon>Tracheophyta</taxon>
        <taxon>Spermatophyta</taxon>
        <taxon>Magnoliopsida</taxon>
        <taxon>eudicotyledons</taxon>
        <taxon>Gunneridae</taxon>
        <taxon>Pentapetalae</taxon>
        <taxon>rosids</taxon>
        <taxon>fabids</taxon>
        <taxon>Fabales</taxon>
        <taxon>Fabaceae</taxon>
        <taxon>Cercidoideae</taxon>
        <taxon>Cercideae</taxon>
        <taxon>Bauhiniinae</taxon>
        <taxon>Bauhinia</taxon>
    </lineage>
</organism>